<evidence type="ECO:0000313" key="1">
    <source>
        <dbReference type="EMBL" id="QQB62677.1"/>
    </source>
</evidence>
<dbReference type="RefSeq" id="WP_019117788.1">
    <property type="nucleotide sequence ID" value="NZ_CP066014.1"/>
</dbReference>
<dbReference type="EMBL" id="CP066014">
    <property type="protein sequence ID" value="QQB62677.1"/>
    <property type="molecule type" value="Genomic_DNA"/>
</dbReference>
<accession>A0A7T4K634</accession>
<proteinExistence type="predicted"/>
<gene>
    <name evidence="1" type="ORF">I6H45_04155</name>
</gene>
<protein>
    <submittedName>
        <fullName evidence="1">Uncharacterized protein</fullName>
    </submittedName>
</protein>
<organism evidence="1 2">
    <name type="scientific">Anaerococcus vaginalis</name>
    <dbReference type="NCBI Taxonomy" id="33037"/>
    <lineage>
        <taxon>Bacteria</taxon>
        <taxon>Bacillati</taxon>
        <taxon>Bacillota</taxon>
        <taxon>Tissierellia</taxon>
        <taxon>Tissierellales</taxon>
        <taxon>Peptoniphilaceae</taxon>
        <taxon>Anaerococcus</taxon>
    </lineage>
</organism>
<dbReference type="AlphaFoldDB" id="A0A7T4K634"/>
<evidence type="ECO:0000313" key="2">
    <source>
        <dbReference type="Proteomes" id="UP000595276"/>
    </source>
</evidence>
<dbReference type="KEGG" id="avg:I6H45_04155"/>
<reference evidence="1 2" key="1">
    <citation type="submission" date="2020-12" db="EMBL/GenBank/DDBJ databases">
        <title>FDA dAtabase for Regulatory Grade micrObial Sequences (FDA-ARGOS): Supporting development and validation of Infectious Disease Dx tests.</title>
        <authorList>
            <person name="Sproer C."/>
            <person name="Gronow S."/>
            <person name="Severitt S."/>
            <person name="Schroder I."/>
            <person name="Tallon L."/>
            <person name="Sadzewicz L."/>
            <person name="Zhao X."/>
            <person name="Boylan J."/>
            <person name="Ott S."/>
            <person name="Bowen H."/>
            <person name="Vavikolanu K."/>
            <person name="Mehta A."/>
            <person name="Aluvathingal J."/>
            <person name="Nadendla S."/>
            <person name="Lowell S."/>
            <person name="Myers T."/>
            <person name="Yan Y."/>
            <person name="Sichtig H."/>
        </authorList>
    </citation>
    <scope>NUCLEOTIDE SEQUENCE [LARGE SCALE GENOMIC DNA]</scope>
    <source>
        <strain evidence="1 2">FDAARGOS_988</strain>
    </source>
</reference>
<dbReference type="Proteomes" id="UP000595276">
    <property type="component" value="Chromosome"/>
</dbReference>
<dbReference type="GeneID" id="79021914"/>
<name>A0A7T4K634_9FIRM</name>
<sequence length="60" mass="7101">MKIIRVVSAVICSKDKIFSTDKDYNENYDNLICEIDFVLEFEKRTINKFTLDLAQIRRAL</sequence>